<dbReference type="Proteomes" id="UP000827092">
    <property type="component" value="Unassembled WGS sequence"/>
</dbReference>
<gene>
    <name evidence="1" type="ORF">JTE90_001876</name>
</gene>
<sequence>MKRAAFFPSLRTWLDVPPTTGPWPMVGQGRGAADRVEIGFCFCPFQRARLRSESCMKEENRINDMNCSGKLHALISATWSILIISHPFNRLKVCEP</sequence>
<name>A0AAV6VRB1_9ARAC</name>
<accession>A0AAV6VRB1</accession>
<comment type="caution">
    <text evidence="1">The sequence shown here is derived from an EMBL/GenBank/DDBJ whole genome shotgun (WGS) entry which is preliminary data.</text>
</comment>
<protein>
    <submittedName>
        <fullName evidence="1">Uncharacterized protein</fullName>
    </submittedName>
</protein>
<evidence type="ECO:0000313" key="1">
    <source>
        <dbReference type="EMBL" id="KAG8198041.1"/>
    </source>
</evidence>
<organism evidence="1 2">
    <name type="scientific">Oedothorax gibbosus</name>
    <dbReference type="NCBI Taxonomy" id="931172"/>
    <lineage>
        <taxon>Eukaryota</taxon>
        <taxon>Metazoa</taxon>
        <taxon>Ecdysozoa</taxon>
        <taxon>Arthropoda</taxon>
        <taxon>Chelicerata</taxon>
        <taxon>Arachnida</taxon>
        <taxon>Araneae</taxon>
        <taxon>Araneomorphae</taxon>
        <taxon>Entelegynae</taxon>
        <taxon>Araneoidea</taxon>
        <taxon>Linyphiidae</taxon>
        <taxon>Erigoninae</taxon>
        <taxon>Oedothorax</taxon>
    </lineage>
</organism>
<evidence type="ECO:0000313" key="2">
    <source>
        <dbReference type="Proteomes" id="UP000827092"/>
    </source>
</evidence>
<dbReference type="AlphaFoldDB" id="A0AAV6VRB1"/>
<keyword evidence="2" id="KW-1185">Reference proteome</keyword>
<proteinExistence type="predicted"/>
<dbReference type="EMBL" id="JAFNEN010000045">
    <property type="protein sequence ID" value="KAG8198041.1"/>
    <property type="molecule type" value="Genomic_DNA"/>
</dbReference>
<reference evidence="1 2" key="1">
    <citation type="journal article" date="2022" name="Nat. Ecol. Evol.">
        <title>A masculinizing supergene underlies an exaggerated male reproductive morph in a spider.</title>
        <authorList>
            <person name="Hendrickx F."/>
            <person name="De Corte Z."/>
            <person name="Sonet G."/>
            <person name="Van Belleghem S.M."/>
            <person name="Kostlbacher S."/>
            <person name="Vangestel C."/>
        </authorList>
    </citation>
    <scope>NUCLEOTIDE SEQUENCE [LARGE SCALE GENOMIC DNA]</scope>
    <source>
        <strain evidence="1">W744_W776</strain>
    </source>
</reference>